<accession>A0A6M1RWR3</accession>
<dbReference type="EMBL" id="JAAKYA010000076">
    <property type="protein sequence ID" value="NGO39891.1"/>
    <property type="molecule type" value="Genomic_DNA"/>
</dbReference>
<keyword evidence="3" id="KW-0732">Signal</keyword>
<feature type="domain" description="Glycoside hydrolase family 29 N-terminal" evidence="6">
    <location>
        <begin position="44"/>
        <end position="402"/>
    </location>
</feature>
<comment type="caution">
    <text evidence="9">The sequence shown here is derived from an EMBL/GenBank/DDBJ whole genome shotgun (WGS) entry which is preliminary data.</text>
</comment>
<keyword evidence="5" id="KW-0326">Glycosidase</keyword>
<dbReference type="Proteomes" id="UP000477311">
    <property type="component" value="Unassembled WGS sequence"/>
</dbReference>
<dbReference type="SUPFAM" id="SSF51445">
    <property type="entry name" value="(Trans)glycosidases"/>
    <property type="match status" value="1"/>
</dbReference>
<protein>
    <recommendedName>
        <fullName evidence="2">alpha-L-fucosidase</fullName>
        <ecNumber evidence="2">3.2.1.51</ecNumber>
    </recommendedName>
</protein>
<dbReference type="SUPFAM" id="SSF49785">
    <property type="entry name" value="Galactose-binding domain-like"/>
    <property type="match status" value="1"/>
</dbReference>
<dbReference type="GO" id="GO:0016139">
    <property type="term" value="P:glycoside catabolic process"/>
    <property type="evidence" value="ECO:0007669"/>
    <property type="project" value="TreeGrafter"/>
</dbReference>
<dbReference type="Gene3D" id="2.60.120.260">
    <property type="entry name" value="Galactose-binding domain-like"/>
    <property type="match status" value="1"/>
</dbReference>
<evidence type="ECO:0000259" key="6">
    <source>
        <dbReference type="Pfam" id="PF01120"/>
    </source>
</evidence>
<dbReference type="InterPro" id="IPR031712">
    <property type="entry name" value="DUF5077"/>
</dbReference>
<keyword evidence="4" id="KW-0378">Hydrolase</keyword>
<evidence type="ECO:0000313" key="10">
    <source>
        <dbReference type="Proteomes" id="UP000477311"/>
    </source>
</evidence>
<evidence type="ECO:0000256" key="1">
    <source>
        <dbReference type="ARBA" id="ARBA00007951"/>
    </source>
</evidence>
<evidence type="ECO:0000256" key="4">
    <source>
        <dbReference type="ARBA" id="ARBA00022801"/>
    </source>
</evidence>
<dbReference type="GO" id="GO:0006004">
    <property type="term" value="P:fucose metabolic process"/>
    <property type="evidence" value="ECO:0007669"/>
    <property type="project" value="TreeGrafter"/>
</dbReference>
<gene>
    <name evidence="9" type="ORF">G4L39_10875</name>
</gene>
<dbReference type="Gene3D" id="2.60.40.1180">
    <property type="entry name" value="Golgi alpha-mannosidase II"/>
    <property type="match status" value="1"/>
</dbReference>
<dbReference type="Pfam" id="PF01120">
    <property type="entry name" value="Alpha_L_fucos"/>
    <property type="match status" value="1"/>
</dbReference>
<organism evidence="9 10">
    <name type="scientific">Limisphaera ngatamarikiensis</name>
    <dbReference type="NCBI Taxonomy" id="1324935"/>
    <lineage>
        <taxon>Bacteria</taxon>
        <taxon>Pseudomonadati</taxon>
        <taxon>Verrucomicrobiota</taxon>
        <taxon>Verrucomicrobiia</taxon>
        <taxon>Limisphaerales</taxon>
        <taxon>Limisphaeraceae</taxon>
        <taxon>Limisphaera</taxon>
    </lineage>
</organism>
<dbReference type="InterPro" id="IPR013780">
    <property type="entry name" value="Glyco_hydro_b"/>
</dbReference>
<dbReference type="InterPro" id="IPR017853">
    <property type="entry name" value="GH"/>
</dbReference>
<dbReference type="Gene3D" id="3.20.20.80">
    <property type="entry name" value="Glycosidases"/>
    <property type="match status" value="1"/>
</dbReference>
<dbReference type="Pfam" id="PF16871">
    <property type="entry name" value="DUF5077"/>
    <property type="match status" value="1"/>
</dbReference>
<dbReference type="Pfam" id="PF16757">
    <property type="entry name" value="Fucosidase_C"/>
    <property type="match status" value="1"/>
</dbReference>
<comment type="similarity">
    <text evidence="1">Belongs to the glycosyl hydrolase 29 family.</text>
</comment>
<sequence length="665" mass="75322">MKTPITCTTRSQPRTPQVLTWIPLLGMALLTKLTAEEPVQLQIAGGPFLPTAESLSQYTCPDWFRDAKFGIWAHWGPQSVPMAGDWYARNLYVQGHRQYQHHLENYGHPSTNGWKDIIPLWRAEKFDPDRLMALYRRAGARYFVSMGVHHDNFDLWNSKHHRWNAVQMGPHRDIVGAWQQAARKYGLRFGVSEHLGASFTWFQTAKGSDKTGPLAGIPYDGNLREFWDLYHPPADPHDRGWYSTNRQWHLTWFRRIKDLVDTYQPDLLYTDGGIPFDGVGRSLVAHFYNTSIRQRGRLDVVYTCKNMGSGEFIPGAAIEDLERGVQPDIRPHPWQTDTSIGDWFYNRNWKYRPARWIIHMLVDIVSKNGNLLLNIVQRPDGSLDPEVEQTLEELAAWFAIHGPAIYGTRPWQVYGEGPTRVRGGHFREDYNFTSRDIRFTTKGSTLYAIALGWPEDGRIVIRALASVPGSPTNRIRSVYLLGHERPLRWTQDTNGLTVFLPARAPSLHTAALRISGSTLAPAPNFATTPPITPRPDGSFPLDADTADLHGSHIRIEQRAGKSNIGFWDRPDESVSWTLQIPGPARYHARLECAAAAGSSRISLQTETQTLTADIPATRSWDEFQTVELGTLTFDRPGTHKVELKPANAAAWRAVNVRILQLIPAP</sequence>
<evidence type="ECO:0000259" key="7">
    <source>
        <dbReference type="Pfam" id="PF16757"/>
    </source>
</evidence>
<dbReference type="InterPro" id="IPR057739">
    <property type="entry name" value="Glyco_hydro_29_N"/>
</dbReference>
<reference evidence="9 10" key="1">
    <citation type="submission" date="2020-02" db="EMBL/GenBank/DDBJ databases">
        <title>Draft genome sequence of Limisphaera ngatamarikiensis NGM72.4T, a thermophilic Verrucomicrobia grouped in subdivision 3.</title>
        <authorList>
            <person name="Carere C.R."/>
            <person name="Steen J."/>
            <person name="Hugenholtz P."/>
            <person name="Stott M.B."/>
        </authorList>
    </citation>
    <scope>NUCLEOTIDE SEQUENCE [LARGE SCALE GENOMIC DNA]</scope>
    <source>
        <strain evidence="9 10">NGM72.4</strain>
    </source>
</reference>
<proteinExistence type="inferred from homology"/>
<dbReference type="InterPro" id="IPR031919">
    <property type="entry name" value="Fucosidase_C"/>
</dbReference>
<feature type="domain" description="DUF5077" evidence="8">
    <location>
        <begin position="558"/>
        <end position="649"/>
    </location>
</feature>
<feature type="domain" description="Alpha-L-fucosidase C-terminal" evidence="7">
    <location>
        <begin position="433"/>
        <end position="505"/>
    </location>
</feature>
<evidence type="ECO:0000256" key="5">
    <source>
        <dbReference type="ARBA" id="ARBA00023295"/>
    </source>
</evidence>
<name>A0A6M1RWR3_9BACT</name>
<dbReference type="AlphaFoldDB" id="A0A6M1RWR3"/>
<evidence type="ECO:0000256" key="3">
    <source>
        <dbReference type="ARBA" id="ARBA00022729"/>
    </source>
</evidence>
<dbReference type="PANTHER" id="PTHR10030:SF37">
    <property type="entry name" value="ALPHA-L-FUCOSIDASE-RELATED"/>
    <property type="match status" value="1"/>
</dbReference>
<dbReference type="RefSeq" id="WP_165108178.1">
    <property type="nucleotide sequence ID" value="NZ_JAAKYA010000076.1"/>
</dbReference>
<dbReference type="InterPro" id="IPR000933">
    <property type="entry name" value="Glyco_hydro_29"/>
</dbReference>
<dbReference type="SMART" id="SM00812">
    <property type="entry name" value="Alpha_L_fucos"/>
    <property type="match status" value="1"/>
</dbReference>
<dbReference type="GO" id="GO:0004560">
    <property type="term" value="F:alpha-L-fucosidase activity"/>
    <property type="evidence" value="ECO:0007669"/>
    <property type="project" value="InterPro"/>
</dbReference>
<dbReference type="InterPro" id="IPR008979">
    <property type="entry name" value="Galactose-bd-like_sf"/>
</dbReference>
<evidence type="ECO:0000259" key="8">
    <source>
        <dbReference type="Pfam" id="PF16871"/>
    </source>
</evidence>
<dbReference type="EC" id="3.2.1.51" evidence="2"/>
<dbReference type="GO" id="GO:0005764">
    <property type="term" value="C:lysosome"/>
    <property type="evidence" value="ECO:0007669"/>
    <property type="project" value="TreeGrafter"/>
</dbReference>
<evidence type="ECO:0000313" key="9">
    <source>
        <dbReference type="EMBL" id="NGO39891.1"/>
    </source>
</evidence>
<evidence type="ECO:0000256" key="2">
    <source>
        <dbReference type="ARBA" id="ARBA00012662"/>
    </source>
</evidence>
<keyword evidence="10" id="KW-1185">Reference proteome</keyword>
<dbReference type="PANTHER" id="PTHR10030">
    <property type="entry name" value="ALPHA-L-FUCOSIDASE"/>
    <property type="match status" value="1"/>
</dbReference>